<dbReference type="EC" id="2.7.7.7" evidence="2"/>
<dbReference type="InterPro" id="IPR006054">
    <property type="entry name" value="DnaQ"/>
</dbReference>
<dbReference type="Pfam" id="PF00533">
    <property type="entry name" value="BRCT"/>
    <property type="match status" value="1"/>
</dbReference>
<dbReference type="PANTHER" id="PTHR30231">
    <property type="entry name" value="DNA POLYMERASE III SUBUNIT EPSILON"/>
    <property type="match status" value="1"/>
</dbReference>
<feature type="domain" description="BRCT" evidence="1">
    <location>
        <begin position="222"/>
        <end position="316"/>
    </location>
</feature>
<evidence type="ECO:0000259" key="1">
    <source>
        <dbReference type="PROSITE" id="PS50172"/>
    </source>
</evidence>
<reference evidence="2 3" key="1">
    <citation type="submission" date="2023-07" db="EMBL/GenBank/DDBJ databases">
        <title>Genomic Encyclopedia of Type Strains, Phase IV (KMG-IV): sequencing the most valuable type-strain genomes for metagenomic binning, comparative biology and taxonomic classification.</title>
        <authorList>
            <person name="Goeker M."/>
        </authorList>
    </citation>
    <scope>NUCLEOTIDE SEQUENCE [LARGE SCALE GENOMIC DNA]</scope>
    <source>
        <strain evidence="2 3">DSM 20694</strain>
    </source>
</reference>
<sequence>MNNKENLNFIAIDFETANEKRNSPCSIGIAVVENGEIIKEIHYLIKPKEMRFMPINIGIHGIRPKMVESEPEFDEIWKEIKGYFDKSLVIAHNASFDISVLRNTLNLYGITMPNFDYICTMKLARNFYKNLENAKLNTVNDFLGYKFNHHDALADALACSNILINIAEELKSYNIKEISKNLGVTIGNVNSEGYRPSSTRGRILKVSDRKALISKESLFENLNYEAFKGEVVVFTGGLSSMTRDKAMMIVRKLGGNTGSSVTRKTTCLVTNMKDIESLDRDEMSNKLRRATDLRKSGQDIKFLNEEEFLEKMKKSI</sequence>
<dbReference type="SUPFAM" id="SSF53098">
    <property type="entry name" value="Ribonuclease H-like"/>
    <property type="match status" value="1"/>
</dbReference>
<evidence type="ECO:0000313" key="2">
    <source>
        <dbReference type="EMBL" id="MDQ0150908.1"/>
    </source>
</evidence>
<dbReference type="PANTHER" id="PTHR30231:SF42">
    <property type="entry name" value="EXONUCLEASE"/>
    <property type="match status" value="1"/>
</dbReference>
<dbReference type="SMART" id="SM00479">
    <property type="entry name" value="EXOIII"/>
    <property type="match status" value="1"/>
</dbReference>
<keyword evidence="2" id="KW-0548">Nucleotidyltransferase</keyword>
<organism evidence="2 3">
    <name type="scientific">Eubacterium multiforme</name>
    <dbReference type="NCBI Taxonomy" id="83339"/>
    <lineage>
        <taxon>Bacteria</taxon>
        <taxon>Bacillati</taxon>
        <taxon>Bacillota</taxon>
        <taxon>Clostridia</taxon>
        <taxon>Eubacteriales</taxon>
        <taxon>Eubacteriaceae</taxon>
        <taxon>Eubacterium</taxon>
    </lineage>
</organism>
<keyword evidence="2" id="KW-0808">Transferase</keyword>
<dbReference type="CDD" id="cd06130">
    <property type="entry name" value="DNA_pol_III_epsilon_like"/>
    <property type="match status" value="1"/>
</dbReference>
<dbReference type="InterPro" id="IPR001357">
    <property type="entry name" value="BRCT_dom"/>
</dbReference>
<proteinExistence type="predicted"/>
<dbReference type="Gene3D" id="3.40.50.10190">
    <property type="entry name" value="BRCT domain"/>
    <property type="match status" value="1"/>
</dbReference>
<dbReference type="NCBIfam" id="NF004844">
    <property type="entry name" value="PRK06195.1"/>
    <property type="match status" value="1"/>
</dbReference>
<dbReference type="EMBL" id="JAUSUF010000014">
    <property type="protein sequence ID" value="MDQ0150908.1"/>
    <property type="molecule type" value="Genomic_DNA"/>
</dbReference>
<dbReference type="Gene3D" id="3.30.420.10">
    <property type="entry name" value="Ribonuclease H-like superfamily/Ribonuclease H"/>
    <property type="match status" value="1"/>
</dbReference>
<gene>
    <name evidence="2" type="ORF">J2S18_002882</name>
</gene>
<dbReference type="PROSITE" id="PS50172">
    <property type="entry name" value="BRCT"/>
    <property type="match status" value="1"/>
</dbReference>
<dbReference type="Proteomes" id="UP001228504">
    <property type="component" value="Unassembled WGS sequence"/>
</dbReference>
<comment type="caution">
    <text evidence="2">The sequence shown here is derived from an EMBL/GenBank/DDBJ whole genome shotgun (WGS) entry which is preliminary data.</text>
</comment>
<dbReference type="SUPFAM" id="SSF52113">
    <property type="entry name" value="BRCT domain"/>
    <property type="match status" value="1"/>
</dbReference>
<dbReference type="InterPro" id="IPR036397">
    <property type="entry name" value="RNaseH_sf"/>
</dbReference>
<dbReference type="GO" id="GO:0003887">
    <property type="term" value="F:DNA-directed DNA polymerase activity"/>
    <property type="evidence" value="ECO:0007669"/>
    <property type="project" value="UniProtKB-EC"/>
</dbReference>
<dbReference type="InterPro" id="IPR013520">
    <property type="entry name" value="Ribonucl_H"/>
</dbReference>
<evidence type="ECO:0000313" key="3">
    <source>
        <dbReference type="Proteomes" id="UP001228504"/>
    </source>
</evidence>
<protein>
    <submittedName>
        <fullName evidence="2">DNA polymerase-3 subunit epsilon</fullName>
        <ecNumber evidence="2">2.7.7.7</ecNumber>
    </submittedName>
</protein>
<accession>A0ABT9UX69</accession>
<dbReference type="InterPro" id="IPR012337">
    <property type="entry name" value="RNaseH-like_sf"/>
</dbReference>
<dbReference type="InterPro" id="IPR036420">
    <property type="entry name" value="BRCT_dom_sf"/>
</dbReference>
<dbReference type="NCBIfam" id="TIGR00573">
    <property type="entry name" value="dnaq"/>
    <property type="match status" value="1"/>
</dbReference>
<name>A0ABT9UX69_9FIRM</name>
<dbReference type="Pfam" id="PF00929">
    <property type="entry name" value="RNase_T"/>
    <property type="match status" value="1"/>
</dbReference>
<dbReference type="CDD" id="cd17748">
    <property type="entry name" value="BRCT_DNA_ligase_like"/>
    <property type="match status" value="1"/>
</dbReference>
<keyword evidence="3" id="KW-1185">Reference proteome</keyword>